<evidence type="ECO:0000256" key="8">
    <source>
        <dbReference type="HAMAP-Rule" id="MF_01897"/>
    </source>
</evidence>
<evidence type="ECO:0000256" key="5">
    <source>
        <dbReference type="ARBA" id="ARBA00023029"/>
    </source>
</evidence>
<dbReference type="HAMAP" id="MF_01897">
    <property type="entry name" value="GyrA"/>
    <property type="match status" value="1"/>
</dbReference>
<comment type="function">
    <text evidence="8">A type II topoisomerase that negatively supercoils closed circular double-stranded (ds) DNA in an ATP-dependent manner to modulate DNA topology and maintain chromosomes in an underwound state. Negative supercoiling favors strand separation, and DNA replication, transcription, recombination and repair, all of which involve strand separation. Also able to catalyze the interconversion of other topological isomers of dsDNA rings, including catenanes and knotted rings. Type II topoisomerases break and join 2 DNA strands simultaneously in an ATP-dependent manner.</text>
</comment>
<dbReference type="Gene3D" id="3.30.1360.40">
    <property type="match status" value="1"/>
</dbReference>
<dbReference type="InterPro" id="IPR050220">
    <property type="entry name" value="Type_II_DNA_Topoisomerases"/>
</dbReference>
<comment type="miscellaneous">
    <text evidence="8">Few gyrases are as efficient as E.coli at forming negative supercoils. Not all organisms have 2 type II topoisomerases; in organisms with a single type II topoisomerase this enzyme also has to decatenate newly replicated chromosomes.</text>
</comment>
<feature type="active site" description="O-(5'-phospho-DNA)-tyrosine intermediate" evidence="8 9">
    <location>
        <position position="130"/>
    </location>
</feature>
<dbReference type="GO" id="GO:0006261">
    <property type="term" value="P:DNA-templated DNA replication"/>
    <property type="evidence" value="ECO:0007669"/>
    <property type="project" value="UniProtKB-UniRule"/>
</dbReference>
<dbReference type="FunFam" id="1.10.268.10:FF:000001">
    <property type="entry name" value="DNA gyrase subunit A"/>
    <property type="match status" value="1"/>
</dbReference>
<dbReference type="CDD" id="cd00187">
    <property type="entry name" value="TOP4c"/>
    <property type="match status" value="1"/>
</dbReference>
<dbReference type="EC" id="5.6.2.2" evidence="8"/>
<comment type="subcellular location">
    <subcellularLocation>
        <location evidence="8">Cytoplasm</location>
    </subcellularLocation>
</comment>
<dbReference type="PANTHER" id="PTHR43493:SF5">
    <property type="entry name" value="DNA GYRASE SUBUNIT A, CHLOROPLASTIC_MITOCHONDRIAL"/>
    <property type="match status" value="1"/>
</dbReference>
<dbReference type="NCBIfam" id="NF004044">
    <property type="entry name" value="PRK05561.1"/>
    <property type="match status" value="1"/>
</dbReference>
<dbReference type="GO" id="GO:0005694">
    <property type="term" value="C:chromosome"/>
    <property type="evidence" value="ECO:0007669"/>
    <property type="project" value="InterPro"/>
</dbReference>
<evidence type="ECO:0000313" key="11">
    <source>
        <dbReference type="EMBL" id="MQT12121.1"/>
    </source>
</evidence>
<dbReference type="FunFam" id="3.30.1360.40:FF:000002">
    <property type="entry name" value="DNA gyrase subunit A"/>
    <property type="match status" value="1"/>
</dbReference>
<dbReference type="InterPro" id="IPR013760">
    <property type="entry name" value="Topo_IIA-like_dom_sf"/>
</dbReference>
<evidence type="ECO:0000256" key="4">
    <source>
        <dbReference type="ARBA" id="ARBA00022840"/>
    </source>
</evidence>
<dbReference type="AlphaFoldDB" id="A0A6A7Y1X6"/>
<name>A0A6A7Y1X6_9HYPH</name>
<evidence type="ECO:0000256" key="2">
    <source>
        <dbReference type="ARBA" id="ARBA00008263"/>
    </source>
</evidence>
<dbReference type="InterPro" id="IPR013758">
    <property type="entry name" value="Topo_IIA_A/C_ab"/>
</dbReference>
<dbReference type="GO" id="GO:0009330">
    <property type="term" value="C:DNA topoisomerase type II (double strand cut, ATP-hydrolyzing) complex"/>
    <property type="evidence" value="ECO:0007669"/>
    <property type="project" value="TreeGrafter"/>
</dbReference>
<proteinExistence type="inferred from homology"/>
<evidence type="ECO:0000259" key="10">
    <source>
        <dbReference type="PROSITE" id="PS52040"/>
    </source>
</evidence>
<evidence type="ECO:0000256" key="1">
    <source>
        <dbReference type="ARBA" id="ARBA00000185"/>
    </source>
</evidence>
<keyword evidence="5 8" id="KW-0799">Topoisomerase</keyword>
<dbReference type="Gene3D" id="3.90.199.10">
    <property type="entry name" value="Topoisomerase II, domain 5"/>
    <property type="match status" value="1"/>
</dbReference>
<dbReference type="EMBL" id="VWNA01000001">
    <property type="protein sequence ID" value="MQT12121.1"/>
    <property type="molecule type" value="Genomic_DNA"/>
</dbReference>
<protein>
    <recommendedName>
        <fullName evidence="8">DNA gyrase subunit A</fullName>
        <ecNumber evidence="8">5.6.2.2</ecNumber>
    </recommendedName>
</protein>
<evidence type="ECO:0000256" key="6">
    <source>
        <dbReference type="ARBA" id="ARBA00023125"/>
    </source>
</evidence>
<evidence type="ECO:0000256" key="3">
    <source>
        <dbReference type="ARBA" id="ARBA00022741"/>
    </source>
</evidence>
<keyword evidence="6 8" id="KW-0238">DNA-binding</keyword>
<accession>A0A6A7Y1X6</accession>
<dbReference type="PANTHER" id="PTHR43493">
    <property type="entry name" value="DNA GYRASE/TOPOISOMERASE SUBUNIT A"/>
    <property type="match status" value="1"/>
</dbReference>
<comment type="subunit">
    <text evidence="8">Heterotetramer, composed of two GyrA and two GyrB chains. In the heterotetramer, GyrA contains the active site tyrosine that forms a transient covalent intermediate with DNA, while GyrB binds cofactors and catalyzes ATP hydrolysis.</text>
</comment>
<dbReference type="GO" id="GO:0003677">
    <property type="term" value="F:DNA binding"/>
    <property type="evidence" value="ECO:0007669"/>
    <property type="project" value="UniProtKB-UniRule"/>
</dbReference>
<dbReference type="InterPro" id="IPR002205">
    <property type="entry name" value="Topo_IIA_dom_A"/>
</dbReference>
<dbReference type="Gene3D" id="2.120.10.90">
    <property type="entry name" value="DNA gyrase/topoisomerase IV, subunit A, C-terminal"/>
    <property type="match status" value="1"/>
</dbReference>
<dbReference type="PROSITE" id="PS52040">
    <property type="entry name" value="TOPO_IIA"/>
    <property type="match status" value="1"/>
</dbReference>
<dbReference type="GO" id="GO:0005737">
    <property type="term" value="C:cytoplasm"/>
    <property type="evidence" value="ECO:0007669"/>
    <property type="project" value="UniProtKB-SubCell"/>
</dbReference>
<dbReference type="FunFam" id="3.90.199.10:FF:000001">
    <property type="entry name" value="DNA gyrase subunit A"/>
    <property type="match status" value="1"/>
</dbReference>
<dbReference type="SUPFAM" id="SSF101904">
    <property type="entry name" value="GyrA/ParC C-terminal domain-like"/>
    <property type="match status" value="1"/>
</dbReference>
<keyword evidence="12" id="KW-1185">Reference proteome</keyword>
<keyword evidence="8" id="KW-0963">Cytoplasm</keyword>
<feature type="domain" description="Topo IIA-type catalytic" evidence="10">
    <location>
        <begin position="42"/>
        <end position="532"/>
    </location>
</feature>
<dbReference type="GO" id="GO:0034335">
    <property type="term" value="F:DNA negative supercoiling activity"/>
    <property type="evidence" value="ECO:0007669"/>
    <property type="project" value="UniProtKB-ARBA"/>
</dbReference>
<comment type="similarity">
    <text evidence="2 8">Belongs to the type II topoisomerase GyrA/ParC subunit family.</text>
</comment>
<reference evidence="11 12" key="1">
    <citation type="submission" date="2019-09" db="EMBL/GenBank/DDBJ databases">
        <title>Segnochrobactrum spirostomi gen. nov., sp. nov., isolated from the ciliate Spirostomum cf. yagiui and description of a novel family, Segnochrobactraceae fam. nov. within the order Rhizobiales of the class Alphaproteobacteria.</title>
        <authorList>
            <person name="Akter S."/>
            <person name="Shazib S.U.A."/>
            <person name="Shin M.K."/>
        </authorList>
    </citation>
    <scope>NUCLEOTIDE SEQUENCE [LARGE SCALE GENOMIC DNA]</scope>
    <source>
        <strain evidence="11 12">Sp-1</strain>
    </source>
</reference>
<evidence type="ECO:0000256" key="9">
    <source>
        <dbReference type="PROSITE-ProRule" id="PRU01384"/>
    </source>
</evidence>
<gene>
    <name evidence="8 11" type="primary">gyrA</name>
    <name evidence="11" type="ORF">F0357_05465</name>
</gene>
<dbReference type="InterPro" id="IPR013757">
    <property type="entry name" value="Topo_IIA_A_a_sf"/>
</dbReference>
<dbReference type="NCBIfam" id="NF004043">
    <property type="entry name" value="PRK05560.1"/>
    <property type="match status" value="1"/>
</dbReference>
<sequence length="908" mass="99846">MADPDKPTPVEDSSDVRPVSITDEMKRSYLDYAMSVIVSRALPDVRDGLKPVHRRILYSMYETGYEWNKPYRKSARVVGDVIGKYHPHGDQSVYDALVRMAQPFSMRLPLIDGQGNFGSVDGDPPAAMRYTEVRLEKVAQSLTEDLDKATVDFQDNYDNSEREPTVMPARFPNLIVNGAGGIAVGMATNIPPHNLGEIIDACVALIDDPALSFERLMEIVPGPDFPTAGLILGRSGIRQAYLTGRGSLVMRGRVAVETIRKDREALIITEIPYQVNKATMVEKIAELVRDKRVDGISDLRDESDRDGTRVVIELKRDAVADVVLNQLYRFSPLQTTFGCNMVALNGGRPELLNLQDMLTAFIAFREEVVGRRTKYLLGKARDRAHVLVGLAIAVANIDEVIRLIRTAPDPASARASLMARAWPANDMAPLLALIDDPRHALAEDGTYRLSEEQARAILDLRLQRLTALGRDEIAEELEKLAVEIKDYLDILRSRARVLGIVKNELSAIRADFATPRRTEILDGGADLDDEDLIQREDMVVTVSHAGYVKRVPLATYRAQRRGGKGRAGMSTREEDFVTRLFVANTHTPVLFFSSLGQVYKEKVWRLPLAAPQARGKALVNILPLDQGEVVTSILPLPEDEESWDKLDVMFATRRGTVRRNKLSDFIQVNRNGKIAMKLDEGDGIVDVQVCTEADDVLLTTAAGQCIRFPVDDVRVFKGRDSVGVRGISLGGDDRIISLSILHHFDATPDERTAYLKMRRAVAGDGEDAGEIEAEETSADVALGAERYAAMGAAEQYILTVSERGFGKRTSSFGYRITGRGGKGIAAMAVNDRNGRLVASFPVEDSDQIMLVTDGGQLIRCPVDGIRIAGRATQGVTVFNTGGEARVVSVERISDEGEGEDDEGGGETE</sequence>
<dbReference type="SUPFAM" id="SSF56719">
    <property type="entry name" value="Type II DNA topoisomerase"/>
    <property type="match status" value="1"/>
</dbReference>
<evidence type="ECO:0000256" key="7">
    <source>
        <dbReference type="ARBA" id="ARBA00023235"/>
    </source>
</evidence>
<dbReference type="GO" id="GO:0005524">
    <property type="term" value="F:ATP binding"/>
    <property type="evidence" value="ECO:0007669"/>
    <property type="project" value="UniProtKB-UniRule"/>
</dbReference>
<dbReference type="SMART" id="SM00434">
    <property type="entry name" value="TOP4c"/>
    <property type="match status" value="1"/>
</dbReference>
<feature type="short sequence motif" description="GyrA-box" evidence="8">
    <location>
        <begin position="559"/>
        <end position="565"/>
    </location>
</feature>
<dbReference type="Proteomes" id="UP000332515">
    <property type="component" value="Unassembled WGS sequence"/>
</dbReference>
<dbReference type="InterPro" id="IPR035516">
    <property type="entry name" value="Gyrase/topoIV_suA_C"/>
</dbReference>
<dbReference type="InterPro" id="IPR006691">
    <property type="entry name" value="GyrA/parC_rep"/>
</dbReference>
<dbReference type="InterPro" id="IPR005743">
    <property type="entry name" value="GyrA"/>
</dbReference>
<keyword evidence="7 8" id="KW-0413">Isomerase</keyword>
<keyword evidence="3 8" id="KW-0547">Nucleotide-binding</keyword>
<dbReference type="RefSeq" id="WP_153479436.1">
    <property type="nucleotide sequence ID" value="NZ_VWNA01000001.1"/>
</dbReference>
<comment type="catalytic activity">
    <reaction evidence="1 8 9">
        <text>ATP-dependent breakage, passage and rejoining of double-stranded DNA.</text>
        <dbReference type="EC" id="5.6.2.2"/>
    </reaction>
</comment>
<dbReference type="Pfam" id="PF00521">
    <property type="entry name" value="DNA_topoisoIV"/>
    <property type="match status" value="1"/>
</dbReference>
<dbReference type="Gene3D" id="1.10.268.10">
    <property type="entry name" value="Topoisomerase, domain 3"/>
    <property type="match status" value="1"/>
</dbReference>
<keyword evidence="4 8" id="KW-0067">ATP-binding</keyword>
<dbReference type="NCBIfam" id="TIGR01063">
    <property type="entry name" value="gyrA"/>
    <property type="match status" value="1"/>
</dbReference>
<dbReference type="GO" id="GO:0006265">
    <property type="term" value="P:DNA topological change"/>
    <property type="evidence" value="ECO:0007669"/>
    <property type="project" value="UniProtKB-UniRule"/>
</dbReference>
<organism evidence="11 12">
    <name type="scientific">Segnochrobactrum spirostomi</name>
    <dbReference type="NCBI Taxonomy" id="2608987"/>
    <lineage>
        <taxon>Bacteria</taxon>
        <taxon>Pseudomonadati</taxon>
        <taxon>Pseudomonadota</taxon>
        <taxon>Alphaproteobacteria</taxon>
        <taxon>Hyphomicrobiales</taxon>
        <taxon>Segnochrobactraceae</taxon>
        <taxon>Segnochrobactrum</taxon>
    </lineage>
</organism>
<evidence type="ECO:0000313" key="12">
    <source>
        <dbReference type="Proteomes" id="UP000332515"/>
    </source>
</evidence>
<dbReference type="Pfam" id="PF03989">
    <property type="entry name" value="DNA_gyraseA_C"/>
    <property type="match status" value="6"/>
</dbReference>
<comment type="caution">
    <text evidence="11">The sequence shown here is derived from an EMBL/GenBank/DDBJ whole genome shotgun (WGS) entry which is preliminary data.</text>
</comment>